<evidence type="ECO:0000313" key="2">
    <source>
        <dbReference type="EnsemblPlants" id="OMERI10G15300.1"/>
    </source>
</evidence>
<evidence type="ECO:0000313" key="3">
    <source>
        <dbReference type="Proteomes" id="UP000008021"/>
    </source>
</evidence>
<dbReference type="AlphaFoldDB" id="A0A0E0F152"/>
<dbReference type="Gramene" id="OMERI10G15300.1">
    <property type="protein sequence ID" value="OMERI10G15300.1"/>
    <property type="gene ID" value="OMERI10G15300"/>
</dbReference>
<dbReference type="Proteomes" id="UP000008021">
    <property type="component" value="Chromosome 10"/>
</dbReference>
<feature type="compositionally biased region" description="Basic and acidic residues" evidence="1">
    <location>
        <begin position="1"/>
        <end position="14"/>
    </location>
</feature>
<reference evidence="2" key="2">
    <citation type="submission" date="2018-05" db="EMBL/GenBank/DDBJ databases">
        <title>OmerRS3 (Oryza meridionalis Reference Sequence Version 3).</title>
        <authorList>
            <person name="Zhang J."/>
            <person name="Kudrna D."/>
            <person name="Lee S."/>
            <person name="Talag J."/>
            <person name="Welchert J."/>
            <person name="Wing R.A."/>
        </authorList>
    </citation>
    <scope>NUCLEOTIDE SEQUENCE [LARGE SCALE GENOMIC DNA]</scope>
    <source>
        <strain evidence="2">cv. OR44</strain>
    </source>
</reference>
<protein>
    <submittedName>
        <fullName evidence="2">Uncharacterized protein</fullName>
    </submittedName>
</protein>
<reference evidence="2" key="1">
    <citation type="submission" date="2015-04" db="UniProtKB">
        <authorList>
            <consortium name="EnsemblPlants"/>
        </authorList>
    </citation>
    <scope>IDENTIFICATION</scope>
</reference>
<feature type="region of interest" description="Disordered" evidence="1">
    <location>
        <begin position="1"/>
        <end position="27"/>
    </location>
</feature>
<dbReference type="EnsemblPlants" id="OMERI10G15300.1">
    <property type="protein sequence ID" value="OMERI10G15300.1"/>
    <property type="gene ID" value="OMERI10G15300"/>
</dbReference>
<accession>A0A0E0F152</accession>
<keyword evidence="3" id="KW-1185">Reference proteome</keyword>
<evidence type="ECO:0000256" key="1">
    <source>
        <dbReference type="SAM" id="MobiDB-lite"/>
    </source>
</evidence>
<dbReference type="HOGENOM" id="CLU_1417197_0_0_1"/>
<sequence length="192" mass="20640">MIRERYIRGEDGGGRRRHHRRERGGVRAESRRHVGGWCTREQWDLRRHEVVRRVGVGVGRRWWRVSGVGAAVGAGGGGGVVVVRVRGGGAGAVESGEPLHDGHEVARTRADHLRGVRVYNHRLLLLLLVLLARRRATGGRGGGRVGGGGGRRCGGSGGWLLVDEAGAPVDFKRRRGVGGGEGQAWRGGAHCR</sequence>
<proteinExistence type="predicted"/>
<name>A0A0E0F152_9ORYZ</name>
<organism evidence="2">
    <name type="scientific">Oryza meridionalis</name>
    <dbReference type="NCBI Taxonomy" id="40149"/>
    <lineage>
        <taxon>Eukaryota</taxon>
        <taxon>Viridiplantae</taxon>
        <taxon>Streptophyta</taxon>
        <taxon>Embryophyta</taxon>
        <taxon>Tracheophyta</taxon>
        <taxon>Spermatophyta</taxon>
        <taxon>Magnoliopsida</taxon>
        <taxon>Liliopsida</taxon>
        <taxon>Poales</taxon>
        <taxon>Poaceae</taxon>
        <taxon>BOP clade</taxon>
        <taxon>Oryzoideae</taxon>
        <taxon>Oryzeae</taxon>
        <taxon>Oryzinae</taxon>
        <taxon>Oryza</taxon>
    </lineage>
</organism>